<dbReference type="AlphaFoldDB" id="A0AAV4SBP4"/>
<dbReference type="EMBL" id="BPLR01009172">
    <property type="protein sequence ID" value="GIY30086.1"/>
    <property type="molecule type" value="Genomic_DNA"/>
</dbReference>
<name>A0AAV4SBP4_CAEEX</name>
<accession>A0AAV4SBP4</accession>
<protein>
    <submittedName>
        <fullName evidence="1">Uncharacterized protein</fullName>
    </submittedName>
</protein>
<proteinExistence type="predicted"/>
<keyword evidence="2" id="KW-1185">Reference proteome</keyword>
<evidence type="ECO:0000313" key="1">
    <source>
        <dbReference type="EMBL" id="GIY30086.1"/>
    </source>
</evidence>
<comment type="caution">
    <text evidence="1">The sequence shown here is derived from an EMBL/GenBank/DDBJ whole genome shotgun (WGS) entry which is preliminary data.</text>
</comment>
<dbReference type="Proteomes" id="UP001054945">
    <property type="component" value="Unassembled WGS sequence"/>
</dbReference>
<sequence length="108" mass="12181">MGGRQFHYRGFSYRAFAKTLTSRLSQRADEHAEIVANTTDGTFRSGQGSESLFQVEADNSIAVDPLTAYLQNTDKPSFTQKKTDTQRRLLAIPRTARFTVDNEGFSRE</sequence>
<evidence type="ECO:0000313" key="2">
    <source>
        <dbReference type="Proteomes" id="UP001054945"/>
    </source>
</evidence>
<gene>
    <name evidence="1" type="ORF">CEXT_443611</name>
</gene>
<reference evidence="1 2" key="1">
    <citation type="submission" date="2021-06" db="EMBL/GenBank/DDBJ databases">
        <title>Caerostris extrusa draft genome.</title>
        <authorList>
            <person name="Kono N."/>
            <person name="Arakawa K."/>
        </authorList>
    </citation>
    <scope>NUCLEOTIDE SEQUENCE [LARGE SCALE GENOMIC DNA]</scope>
</reference>
<organism evidence="1 2">
    <name type="scientific">Caerostris extrusa</name>
    <name type="common">Bark spider</name>
    <name type="synonym">Caerostris bankana</name>
    <dbReference type="NCBI Taxonomy" id="172846"/>
    <lineage>
        <taxon>Eukaryota</taxon>
        <taxon>Metazoa</taxon>
        <taxon>Ecdysozoa</taxon>
        <taxon>Arthropoda</taxon>
        <taxon>Chelicerata</taxon>
        <taxon>Arachnida</taxon>
        <taxon>Araneae</taxon>
        <taxon>Araneomorphae</taxon>
        <taxon>Entelegynae</taxon>
        <taxon>Araneoidea</taxon>
        <taxon>Araneidae</taxon>
        <taxon>Caerostris</taxon>
    </lineage>
</organism>